<organism evidence="1 2">
    <name type="scientific">Thelephora ganbajun</name>
    <name type="common">Ganba fungus</name>
    <dbReference type="NCBI Taxonomy" id="370292"/>
    <lineage>
        <taxon>Eukaryota</taxon>
        <taxon>Fungi</taxon>
        <taxon>Dikarya</taxon>
        <taxon>Basidiomycota</taxon>
        <taxon>Agaricomycotina</taxon>
        <taxon>Agaricomycetes</taxon>
        <taxon>Thelephorales</taxon>
        <taxon>Thelephoraceae</taxon>
        <taxon>Thelephora</taxon>
    </lineage>
</organism>
<reference evidence="1" key="2">
    <citation type="journal article" date="2020" name="Nat. Commun.">
        <title>Large-scale genome sequencing of mycorrhizal fungi provides insights into the early evolution of symbiotic traits.</title>
        <authorList>
            <person name="Miyauchi S."/>
            <person name="Kiss E."/>
            <person name="Kuo A."/>
            <person name="Drula E."/>
            <person name="Kohler A."/>
            <person name="Sanchez-Garcia M."/>
            <person name="Morin E."/>
            <person name="Andreopoulos B."/>
            <person name="Barry K.W."/>
            <person name="Bonito G."/>
            <person name="Buee M."/>
            <person name="Carver A."/>
            <person name="Chen C."/>
            <person name="Cichocki N."/>
            <person name="Clum A."/>
            <person name="Culley D."/>
            <person name="Crous P.W."/>
            <person name="Fauchery L."/>
            <person name="Girlanda M."/>
            <person name="Hayes R.D."/>
            <person name="Keri Z."/>
            <person name="LaButti K."/>
            <person name="Lipzen A."/>
            <person name="Lombard V."/>
            <person name="Magnuson J."/>
            <person name="Maillard F."/>
            <person name="Murat C."/>
            <person name="Nolan M."/>
            <person name="Ohm R.A."/>
            <person name="Pangilinan J."/>
            <person name="Pereira M.F."/>
            <person name="Perotto S."/>
            <person name="Peter M."/>
            <person name="Pfister S."/>
            <person name="Riley R."/>
            <person name="Sitrit Y."/>
            <person name="Stielow J.B."/>
            <person name="Szollosi G."/>
            <person name="Zifcakova L."/>
            <person name="Stursova M."/>
            <person name="Spatafora J.W."/>
            <person name="Tedersoo L."/>
            <person name="Vaario L.M."/>
            <person name="Yamada A."/>
            <person name="Yan M."/>
            <person name="Wang P."/>
            <person name="Xu J."/>
            <person name="Bruns T."/>
            <person name="Baldrian P."/>
            <person name="Vilgalys R."/>
            <person name="Dunand C."/>
            <person name="Henrissat B."/>
            <person name="Grigoriev I.V."/>
            <person name="Hibbett D."/>
            <person name="Nagy L.G."/>
            <person name="Martin F.M."/>
        </authorList>
    </citation>
    <scope>NUCLEOTIDE SEQUENCE</scope>
    <source>
        <strain evidence="1">P2</strain>
    </source>
</reference>
<name>A0ACB6ZPB5_THEGA</name>
<gene>
    <name evidence="1" type="ORF">BDM02DRAFT_3126956</name>
</gene>
<dbReference type="Proteomes" id="UP000886501">
    <property type="component" value="Unassembled WGS sequence"/>
</dbReference>
<sequence>MTPEVVDSYGRSSYPYVLDSLSSRPASTESKATTTGACFFEVPHANQNDDLMVRPFIVAPNGVAAQTVCYIYEETKCAPVHYLFDIVTPPPSRVGTPVPERTATPFLDERSPKTQLFLLNRRPSLPSVKSHPAPWLRRLRRATIVAFSKQKVAEPDRTTRSLN</sequence>
<evidence type="ECO:0000313" key="2">
    <source>
        <dbReference type="Proteomes" id="UP000886501"/>
    </source>
</evidence>
<accession>A0ACB6ZPB5</accession>
<protein>
    <submittedName>
        <fullName evidence="1">Uncharacterized protein</fullName>
    </submittedName>
</protein>
<keyword evidence="2" id="KW-1185">Reference proteome</keyword>
<comment type="caution">
    <text evidence="1">The sequence shown here is derived from an EMBL/GenBank/DDBJ whole genome shotgun (WGS) entry which is preliminary data.</text>
</comment>
<dbReference type="EMBL" id="MU117975">
    <property type="protein sequence ID" value="KAF9651424.1"/>
    <property type="molecule type" value="Genomic_DNA"/>
</dbReference>
<reference evidence="1" key="1">
    <citation type="submission" date="2019-10" db="EMBL/GenBank/DDBJ databases">
        <authorList>
            <consortium name="DOE Joint Genome Institute"/>
            <person name="Kuo A."/>
            <person name="Miyauchi S."/>
            <person name="Kiss E."/>
            <person name="Drula E."/>
            <person name="Kohler A."/>
            <person name="Sanchez-Garcia M."/>
            <person name="Andreopoulos B."/>
            <person name="Barry K.W."/>
            <person name="Bonito G."/>
            <person name="Buee M."/>
            <person name="Carver A."/>
            <person name="Chen C."/>
            <person name="Cichocki N."/>
            <person name="Clum A."/>
            <person name="Culley D."/>
            <person name="Crous P.W."/>
            <person name="Fauchery L."/>
            <person name="Girlanda M."/>
            <person name="Hayes R."/>
            <person name="Keri Z."/>
            <person name="Labutti K."/>
            <person name="Lipzen A."/>
            <person name="Lombard V."/>
            <person name="Magnuson J."/>
            <person name="Maillard F."/>
            <person name="Morin E."/>
            <person name="Murat C."/>
            <person name="Nolan M."/>
            <person name="Ohm R."/>
            <person name="Pangilinan J."/>
            <person name="Pereira M."/>
            <person name="Perotto S."/>
            <person name="Peter M."/>
            <person name="Riley R."/>
            <person name="Sitrit Y."/>
            <person name="Stielow B."/>
            <person name="Szollosi G."/>
            <person name="Zifcakova L."/>
            <person name="Stursova M."/>
            <person name="Spatafora J.W."/>
            <person name="Tedersoo L."/>
            <person name="Vaario L.-M."/>
            <person name="Yamada A."/>
            <person name="Yan M."/>
            <person name="Wang P."/>
            <person name="Xu J."/>
            <person name="Bruns T."/>
            <person name="Baldrian P."/>
            <person name="Vilgalys R."/>
            <person name="Henrissat B."/>
            <person name="Grigoriev I.V."/>
            <person name="Hibbett D."/>
            <person name="Nagy L.G."/>
            <person name="Martin F.M."/>
        </authorList>
    </citation>
    <scope>NUCLEOTIDE SEQUENCE</scope>
    <source>
        <strain evidence="1">P2</strain>
    </source>
</reference>
<proteinExistence type="predicted"/>
<evidence type="ECO:0000313" key="1">
    <source>
        <dbReference type="EMBL" id="KAF9651424.1"/>
    </source>
</evidence>